<name>A0A8R1ET18_CAEJA</name>
<keyword evidence="4" id="KW-1185">Reference proteome</keyword>
<dbReference type="Proteomes" id="UP000005237">
    <property type="component" value="Unassembled WGS sequence"/>
</dbReference>
<dbReference type="Pfam" id="PF12937">
    <property type="entry name" value="F-box-like"/>
    <property type="match status" value="1"/>
</dbReference>
<accession>A0A8R1ET18</accession>
<evidence type="ECO:0000259" key="2">
    <source>
        <dbReference type="PROSITE" id="PS50181"/>
    </source>
</evidence>
<dbReference type="EnsemblMetazoa" id="CJA41392.1">
    <property type="protein sequence ID" value="CJA41392.1"/>
    <property type="gene ID" value="WBGene00217240"/>
</dbReference>
<reference evidence="4" key="1">
    <citation type="submission" date="2010-08" db="EMBL/GenBank/DDBJ databases">
        <authorList>
            <consortium name="Caenorhabditis japonica Sequencing Consortium"/>
            <person name="Wilson R.K."/>
        </authorList>
    </citation>
    <scope>NUCLEOTIDE SEQUENCE [LARGE SCALE GENOMIC DNA]</scope>
    <source>
        <strain evidence="4">DF5081</strain>
    </source>
</reference>
<dbReference type="GO" id="GO:0019005">
    <property type="term" value="C:SCF ubiquitin ligase complex"/>
    <property type="evidence" value="ECO:0007669"/>
    <property type="project" value="TreeGrafter"/>
</dbReference>
<evidence type="ECO:0000313" key="3">
    <source>
        <dbReference type="EnsemblMetazoa" id="CJA41392.1"/>
    </source>
</evidence>
<dbReference type="InterPro" id="IPR036047">
    <property type="entry name" value="F-box-like_dom_sf"/>
</dbReference>
<dbReference type="Gene3D" id="1.20.1280.50">
    <property type="match status" value="1"/>
</dbReference>
<dbReference type="AlphaFoldDB" id="A0A8R1ET18"/>
<protein>
    <submittedName>
        <fullName evidence="3">F-box domain-containing protein</fullName>
    </submittedName>
</protein>
<sequence length="187" mass="20591">MSEKGSPIATTMDFGETSEACDSQGNPTIKSTSARRARSLQRPEVSAALLPLKVLNHIFQYLPLKDLLSAMLTCHSWNNVLAMEDSDIWQAHLIRNVPDAALSDPFLLGKLGSARKKLRAWYYAWNATDISRNNYIRTNGFTVHRQPVAQSTDGVRGKKGVLHGVHAFDITWDGPLGTVAVIGFATK</sequence>
<dbReference type="PANTHER" id="PTHR12245:SF7">
    <property type="entry name" value="F-BOX_SPRY DOMAIN-CONTAINING PROTEIN 1"/>
    <property type="match status" value="1"/>
</dbReference>
<dbReference type="GO" id="GO:0045202">
    <property type="term" value="C:synapse"/>
    <property type="evidence" value="ECO:0007669"/>
    <property type="project" value="TreeGrafter"/>
</dbReference>
<dbReference type="SUPFAM" id="SSF49899">
    <property type="entry name" value="Concanavalin A-like lectins/glucanases"/>
    <property type="match status" value="1"/>
</dbReference>
<dbReference type="PROSITE" id="PS50181">
    <property type="entry name" value="FBOX"/>
    <property type="match status" value="1"/>
</dbReference>
<dbReference type="GO" id="GO:0043161">
    <property type="term" value="P:proteasome-mediated ubiquitin-dependent protein catabolic process"/>
    <property type="evidence" value="ECO:0007669"/>
    <property type="project" value="TreeGrafter"/>
</dbReference>
<dbReference type="InterPro" id="IPR001810">
    <property type="entry name" value="F-box_dom"/>
</dbReference>
<dbReference type="InterPro" id="IPR050672">
    <property type="entry name" value="FBXO45-Fsn/SPSB_families"/>
</dbReference>
<proteinExistence type="predicted"/>
<feature type="region of interest" description="Disordered" evidence="1">
    <location>
        <begin position="1"/>
        <end position="33"/>
    </location>
</feature>
<dbReference type="PANTHER" id="PTHR12245">
    <property type="entry name" value="SPRY DOMAIN CONTAINING SOCS BOX PROTEIN"/>
    <property type="match status" value="1"/>
</dbReference>
<feature type="domain" description="F-box" evidence="2">
    <location>
        <begin position="44"/>
        <end position="92"/>
    </location>
</feature>
<dbReference type="InterPro" id="IPR013320">
    <property type="entry name" value="ConA-like_dom_sf"/>
</dbReference>
<organism evidence="3 4">
    <name type="scientific">Caenorhabditis japonica</name>
    <dbReference type="NCBI Taxonomy" id="281687"/>
    <lineage>
        <taxon>Eukaryota</taxon>
        <taxon>Metazoa</taxon>
        <taxon>Ecdysozoa</taxon>
        <taxon>Nematoda</taxon>
        <taxon>Chromadorea</taxon>
        <taxon>Rhabditida</taxon>
        <taxon>Rhabditina</taxon>
        <taxon>Rhabditomorpha</taxon>
        <taxon>Rhabditoidea</taxon>
        <taxon>Rhabditidae</taxon>
        <taxon>Peloderinae</taxon>
        <taxon>Caenorhabditis</taxon>
    </lineage>
</organism>
<dbReference type="SMART" id="SM00256">
    <property type="entry name" value="FBOX"/>
    <property type="match status" value="1"/>
</dbReference>
<dbReference type="SUPFAM" id="SSF81383">
    <property type="entry name" value="F-box domain"/>
    <property type="match status" value="1"/>
</dbReference>
<evidence type="ECO:0000313" key="4">
    <source>
        <dbReference type="Proteomes" id="UP000005237"/>
    </source>
</evidence>
<feature type="compositionally biased region" description="Polar residues" evidence="1">
    <location>
        <begin position="20"/>
        <end position="32"/>
    </location>
</feature>
<dbReference type="GO" id="GO:0060386">
    <property type="term" value="P:synapse assembly involved in innervation"/>
    <property type="evidence" value="ECO:0007669"/>
    <property type="project" value="TreeGrafter"/>
</dbReference>
<evidence type="ECO:0000256" key="1">
    <source>
        <dbReference type="SAM" id="MobiDB-lite"/>
    </source>
</evidence>
<reference evidence="3" key="2">
    <citation type="submission" date="2022-06" db="UniProtKB">
        <authorList>
            <consortium name="EnsemblMetazoa"/>
        </authorList>
    </citation>
    <scope>IDENTIFICATION</scope>
    <source>
        <strain evidence="3">DF5081</strain>
    </source>
</reference>